<dbReference type="Pfam" id="PF13374">
    <property type="entry name" value="TPR_10"/>
    <property type="match status" value="1"/>
</dbReference>
<name>A0A9P4UWF0_9PLEO</name>
<dbReference type="SUPFAM" id="SSF52540">
    <property type="entry name" value="P-loop containing nucleoside triphosphate hydrolases"/>
    <property type="match status" value="1"/>
</dbReference>
<dbReference type="EMBL" id="ML996205">
    <property type="protein sequence ID" value="KAF2730992.1"/>
    <property type="molecule type" value="Genomic_DNA"/>
</dbReference>
<accession>A0A9P4UWF0</accession>
<comment type="caution">
    <text evidence="2">The sequence shown here is derived from an EMBL/GenBank/DDBJ whole genome shotgun (WGS) entry which is preliminary data.</text>
</comment>
<dbReference type="OrthoDB" id="1658288at2759"/>
<dbReference type="Gene3D" id="1.25.40.10">
    <property type="entry name" value="Tetratricopeptide repeat domain"/>
    <property type="match status" value="1"/>
</dbReference>
<evidence type="ECO:0000313" key="3">
    <source>
        <dbReference type="Proteomes" id="UP000799444"/>
    </source>
</evidence>
<dbReference type="Proteomes" id="UP000799444">
    <property type="component" value="Unassembled WGS sequence"/>
</dbReference>
<feature type="non-terminal residue" evidence="2">
    <location>
        <position position="1"/>
    </location>
</feature>
<sequence length="582" mass="65065">PAIPTLFTVPFSRDDHFVGREDAIANISSKRAASPNHSRIALVGLGGVGKSQVAIEYAYRARHAEPHTLVLWIHASNHVRFEQGYREVADKVALAGRDDPKADILQLVHTWLSDSRHGRWLMILDNVDDDSVFFANETTAHTLQTSSVAGGLTSDLTSSRRPLESFLPQTPHGAILITSRNRTAAINLVGSHGSIIPVEPMQEADALALLKTRVAFDENDEADAKALVQALERIPLAITHAAAYVQTRAQTTTLSSYLDMFRASEANQKRLLGRKEWKDLRRDHSTRGAVIATWQISFSQIRDTERSAADLLALMSMFDRQGIPRSLVQGDMDRLDFEDALAPLVSFSLVRAEMGKQTLGMHRLVQLSMRTWLEAEQQLRSWVQKSIAMLETAFPSGDHGTWEGCQLLLPHSREVMGHKTEEWVSMLTRARTAVRIGWYLLLRGEYQVAEGVLWTSAEVREEMLGADHLDTLTSVSSLADVLHVSNLAGVLQYQGNYEAAEAMNRRALEGYEKALGKDHPNTLTSVYCLAFLFHQQRQYEAALSLYERASRGYQLKLGVQHPTTVACSRHYSSLVQEMKEFQ</sequence>
<dbReference type="InterPro" id="IPR027417">
    <property type="entry name" value="P-loop_NTPase"/>
</dbReference>
<protein>
    <recommendedName>
        <fullName evidence="1">DUF7779 domain-containing protein</fullName>
    </recommendedName>
</protein>
<dbReference type="InterPro" id="IPR011990">
    <property type="entry name" value="TPR-like_helical_dom_sf"/>
</dbReference>
<proteinExistence type="predicted"/>
<reference evidence="2" key="1">
    <citation type="journal article" date="2020" name="Stud. Mycol.">
        <title>101 Dothideomycetes genomes: a test case for predicting lifestyles and emergence of pathogens.</title>
        <authorList>
            <person name="Haridas S."/>
            <person name="Albert R."/>
            <person name="Binder M."/>
            <person name="Bloem J."/>
            <person name="Labutti K."/>
            <person name="Salamov A."/>
            <person name="Andreopoulos B."/>
            <person name="Baker S."/>
            <person name="Barry K."/>
            <person name="Bills G."/>
            <person name="Bluhm B."/>
            <person name="Cannon C."/>
            <person name="Castanera R."/>
            <person name="Culley D."/>
            <person name="Daum C."/>
            <person name="Ezra D."/>
            <person name="Gonzalez J."/>
            <person name="Henrissat B."/>
            <person name="Kuo A."/>
            <person name="Liang C."/>
            <person name="Lipzen A."/>
            <person name="Lutzoni F."/>
            <person name="Magnuson J."/>
            <person name="Mondo S."/>
            <person name="Nolan M."/>
            <person name="Ohm R."/>
            <person name="Pangilinan J."/>
            <person name="Park H.-J."/>
            <person name="Ramirez L."/>
            <person name="Alfaro M."/>
            <person name="Sun H."/>
            <person name="Tritt A."/>
            <person name="Yoshinaga Y."/>
            <person name="Zwiers L.-H."/>
            <person name="Turgeon B."/>
            <person name="Goodwin S."/>
            <person name="Spatafora J."/>
            <person name="Crous P."/>
            <person name="Grigoriev I."/>
        </authorList>
    </citation>
    <scope>NUCLEOTIDE SEQUENCE</scope>
    <source>
        <strain evidence="2">CBS 125425</strain>
    </source>
</reference>
<dbReference type="Gene3D" id="3.40.50.300">
    <property type="entry name" value="P-loop containing nucleotide triphosphate hydrolases"/>
    <property type="match status" value="1"/>
</dbReference>
<dbReference type="PANTHER" id="PTHR46082:SF6">
    <property type="entry name" value="AAA+ ATPASE DOMAIN-CONTAINING PROTEIN-RELATED"/>
    <property type="match status" value="1"/>
</dbReference>
<evidence type="ECO:0000313" key="2">
    <source>
        <dbReference type="EMBL" id="KAF2730992.1"/>
    </source>
</evidence>
<gene>
    <name evidence="2" type="ORF">EJ04DRAFT_443952</name>
</gene>
<dbReference type="Pfam" id="PF25000">
    <property type="entry name" value="DUF7779"/>
    <property type="match status" value="1"/>
</dbReference>
<dbReference type="PANTHER" id="PTHR46082">
    <property type="entry name" value="ATP/GTP-BINDING PROTEIN-RELATED"/>
    <property type="match status" value="1"/>
</dbReference>
<organism evidence="2 3">
    <name type="scientific">Polyplosphaeria fusca</name>
    <dbReference type="NCBI Taxonomy" id="682080"/>
    <lineage>
        <taxon>Eukaryota</taxon>
        <taxon>Fungi</taxon>
        <taxon>Dikarya</taxon>
        <taxon>Ascomycota</taxon>
        <taxon>Pezizomycotina</taxon>
        <taxon>Dothideomycetes</taxon>
        <taxon>Pleosporomycetidae</taxon>
        <taxon>Pleosporales</taxon>
        <taxon>Tetraplosphaeriaceae</taxon>
        <taxon>Polyplosphaeria</taxon>
    </lineage>
</organism>
<keyword evidence="3" id="KW-1185">Reference proteome</keyword>
<dbReference type="InterPro" id="IPR056681">
    <property type="entry name" value="DUF7779"/>
</dbReference>
<evidence type="ECO:0000259" key="1">
    <source>
        <dbReference type="Pfam" id="PF25000"/>
    </source>
</evidence>
<feature type="domain" description="DUF7779" evidence="1">
    <location>
        <begin position="302"/>
        <end position="377"/>
    </location>
</feature>
<dbReference type="SUPFAM" id="SSF48452">
    <property type="entry name" value="TPR-like"/>
    <property type="match status" value="1"/>
</dbReference>
<dbReference type="InterPro" id="IPR053137">
    <property type="entry name" value="NLR-like"/>
</dbReference>
<dbReference type="AlphaFoldDB" id="A0A9P4UWF0"/>
<dbReference type="Pfam" id="PF13424">
    <property type="entry name" value="TPR_12"/>
    <property type="match status" value="1"/>
</dbReference>